<keyword evidence="1" id="KW-0472">Membrane</keyword>
<proteinExistence type="predicted"/>
<keyword evidence="1" id="KW-0812">Transmembrane</keyword>
<keyword evidence="4" id="KW-1185">Reference proteome</keyword>
<keyword evidence="2" id="KW-0732">Signal</keyword>
<accession>A0A2G8KGE0</accession>
<feature type="transmembrane region" description="Helical" evidence="1">
    <location>
        <begin position="187"/>
        <end position="208"/>
    </location>
</feature>
<protein>
    <recommendedName>
        <fullName evidence="5">TNFR-Cys domain-containing protein</fullName>
    </recommendedName>
</protein>
<name>A0A2G8KGE0_STIJA</name>
<keyword evidence="1" id="KW-1133">Transmembrane helix</keyword>
<gene>
    <name evidence="3" type="ORF">BSL78_16098</name>
</gene>
<evidence type="ECO:0008006" key="5">
    <source>
        <dbReference type="Google" id="ProtNLM"/>
    </source>
</evidence>
<reference evidence="3 4" key="1">
    <citation type="journal article" date="2017" name="PLoS Biol.">
        <title>The sea cucumber genome provides insights into morphological evolution and visceral regeneration.</title>
        <authorList>
            <person name="Zhang X."/>
            <person name="Sun L."/>
            <person name="Yuan J."/>
            <person name="Sun Y."/>
            <person name="Gao Y."/>
            <person name="Zhang L."/>
            <person name="Li S."/>
            <person name="Dai H."/>
            <person name="Hamel J.F."/>
            <person name="Liu C."/>
            <person name="Yu Y."/>
            <person name="Liu S."/>
            <person name="Lin W."/>
            <person name="Guo K."/>
            <person name="Jin S."/>
            <person name="Xu P."/>
            <person name="Storey K.B."/>
            <person name="Huan P."/>
            <person name="Zhang T."/>
            <person name="Zhou Y."/>
            <person name="Zhang J."/>
            <person name="Lin C."/>
            <person name="Li X."/>
            <person name="Xing L."/>
            <person name="Huo D."/>
            <person name="Sun M."/>
            <person name="Wang L."/>
            <person name="Mercier A."/>
            <person name="Li F."/>
            <person name="Yang H."/>
            <person name="Xiang J."/>
        </authorList>
    </citation>
    <scope>NUCLEOTIDE SEQUENCE [LARGE SCALE GENOMIC DNA]</scope>
    <source>
        <strain evidence="3">Shaxun</strain>
        <tissue evidence="3">Muscle</tissue>
    </source>
</reference>
<dbReference type="Proteomes" id="UP000230750">
    <property type="component" value="Unassembled WGS sequence"/>
</dbReference>
<dbReference type="AlphaFoldDB" id="A0A2G8KGE0"/>
<evidence type="ECO:0000256" key="1">
    <source>
        <dbReference type="SAM" id="Phobius"/>
    </source>
</evidence>
<organism evidence="3 4">
    <name type="scientific">Stichopus japonicus</name>
    <name type="common">Sea cucumber</name>
    <dbReference type="NCBI Taxonomy" id="307972"/>
    <lineage>
        <taxon>Eukaryota</taxon>
        <taxon>Metazoa</taxon>
        <taxon>Echinodermata</taxon>
        <taxon>Eleutherozoa</taxon>
        <taxon>Echinozoa</taxon>
        <taxon>Holothuroidea</taxon>
        <taxon>Aspidochirotacea</taxon>
        <taxon>Aspidochirotida</taxon>
        <taxon>Stichopodidae</taxon>
        <taxon>Apostichopus</taxon>
    </lineage>
</organism>
<dbReference type="EMBL" id="MRZV01000606">
    <property type="protein sequence ID" value="PIK47040.1"/>
    <property type="molecule type" value="Genomic_DNA"/>
</dbReference>
<evidence type="ECO:0000256" key="2">
    <source>
        <dbReference type="SAM" id="SignalP"/>
    </source>
</evidence>
<feature type="chain" id="PRO_5013903270" description="TNFR-Cys domain-containing protein" evidence="2">
    <location>
        <begin position="27"/>
        <end position="221"/>
    </location>
</feature>
<evidence type="ECO:0000313" key="4">
    <source>
        <dbReference type="Proteomes" id="UP000230750"/>
    </source>
</evidence>
<comment type="caution">
    <text evidence="3">The sequence shown here is derived from an EMBL/GenBank/DDBJ whole genome shotgun (WGS) entry which is preliminary data.</text>
</comment>
<sequence length="221" mass="24711">MAKLDITMEVLLYVSAILLICAGTLAPPDLHDSYMQDRSVKNFGCKFGESRLHVENGPNCPCGNYAVDCHKKDTYKQDIEQRKPPFWRRDGKLQFYYCQPCSMCGKHLSVLAKCSSYNDTQCGSKCEDPYQNTNAGCFMRSSNISNVNDATYTTETNEQIRKDNTTHPPPNTIPKEPICISPESFNIFAAAMVAAVLLVVIVLVGYCFDVCKQKRAQPTPV</sequence>
<feature type="signal peptide" evidence="2">
    <location>
        <begin position="1"/>
        <end position="26"/>
    </location>
</feature>
<evidence type="ECO:0000313" key="3">
    <source>
        <dbReference type="EMBL" id="PIK47040.1"/>
    </source>
</evidence>